<feature type="domain" description="Disease resistance R13L4/SHOC-2-like LRR" evidence="3">
    <location>
        <begin position="487"/>
        <end position="592"/>
    </location>
</feature>
<dbReference type="InterPro" id="IPR003591">
    <property type="entry name" value="Leu-rich_rpt_typical-subtyp"/>
</dbReference>
<dbReference type="InterPro" id="IPR025875">
    <property type="entry name" value="Leu-rich_rpt_4"/>
</dbReference>
<sequence length="621" mass="70017">MSARGRRANVRACFQQPEHGGNIHPAILKQARKSGQLNLSGRGLTEVPETVWKINIDVPEESRNVSLENQDDRWWEQTDLTKLILASNAITDLTDSIQMLPALTVLDLHDNQLHSLPEALGKLVNLQKLNASHNGLKRLPESLGQLKSLRSLLLHHNQIMELTEGVGQLHDLEDLAVLSLVQRDNRNLIGQWWWKYSSLHMHRFFSFESRTMASAPKRKMTDYGFKSKPFAALRTLDATHNDIHSLPDDLGDLTHLEQLYLRHNRLSQLPLLTHCTNIKELHLGNNSLHCLTIEQLECIQQVSVLDLRDNKISKLPEQIALLQQLERLDVSNNDISQLPFVLGTMNKLKCIVLDGNPMKSIRRDIVMRGTNELKKYLKSRLAETPNDVTEKAQGLRKSKGMSGIIAGPQEGVDAFSVHSTKALDYSGKKAGFVPADLWPVAEQAHVNAVNLNKNLLPEIPKELSLLRSSLTELHLGFNRLTSLDPLIGELTKLLMLDIRNNQISNLPDSLVNLQDLRELVISFNRFQELPKVVYNMSSLEILLASDNQIQDVDPDGVRGLSRLSSLNLQNNEIMHVPPELGLCTQLRALQLEGNPFRQPRPAILSKGTDSLLEYLRDRIVT</sequence>
<dbReference type="InterPro" id="IPR032675">
    <property type="entry name" value="LRR_dom_sf"/>
</dbReference>
<dbReference type="FunFam" id="3.80.10.10:FF:000193">
    <property type="entry name" value="Leucine-rich repeat-containing protein 40"/>
    <property type="match status" value="1"/>
</dbReference>
<dbReference type="GO" id="GO:0005737">
    <property type="term" value="C:cytoplasm"/>
    <property type="evidence" value="ECO:0007669"/>
    <property type="project" value="TreeGrafter"/>
</dbReference>
<organism evidence="4 5">
    <name type="scientific">Paralvinella palmiformis</name>
    <dbReference type="NCBI Taxonomy" id="53620"/>
    <lineage>
        <taxon>Eukaryota</taxon>
        <taxon>Metazoa</taxon>
        <taxon>Spiralia</taxon>
        <taxon>Lophotrochozoa</taxon>
        <taxon>Annelida</taxon>
        <taxon>Polychaeta</taxon>
        <taxon>Sedentaria</taxon>
        <taxon>Canalipalpata</taxon>
        <taxon>Terebellida</taxon>
        <taxon>Terebelliformia</taxon>
        <taxon>Alvinellidae</taxon>
        <taxon>Paralvinella</taxon>
    </lineage>
</organism>
<evidence type="ECO:0000259" key="3">
    <source>
        <dbReference type="Pfam" id="PF23598"/>
    </source>
</evidence>
<evidence type="ECO:0000256" key="1">
    <source>
        <dbReference type="ARBA" id="ARBA00022614"/>
    </source>
</evidence>
<evidence type="ECO:0000313" key="4">
    <source>
        <dbReference type="EMBL" id="KAK2143594.1"/>
    </source>
</evidence>
<dbReference type="InterPro" id="IPR050216">
    <property type="entry name" value="LRR_domain-containing"/>
</dbReference>
<dbReference type="SMART" id="SM00364">
    <property type="entry name" value="LRR_BAC"/>
    <property type="match status" value="8"/>
</dbReference>
<dbReference type="FunFam" id="3.80.10.10:FF:000116">
    <property type="entry name" value="Leucine-rich repeat-containing protein 40"/>
    <property type="match status" value="1"/>
</dbReference>
<reference evidence="4" key="1">
    <citation type="journal article" date="2023" name="Mol. Biol. Evol.">
        <title>Third-Generation Sequencing Reveals the Adaptive Role of the Epigenome in Three Deep-Sea Polychaetes.</title>
        <authorList>
            <person name="Perez M."/>
            <person name="Aroh O."/>
            <person name="Sun Y."/>
            <person name="Lan Y."/>
            <person name="Juniper S.K."/>
            <person name="Young C.R."/>
            <person name="Angers B."/>
            <person name="Qian P.Y."/>
        </authorList>
    </citation>
    <scope>NUCLEOTIDE SEQUENCE</scope>
    <source>
        <strain evidence="4">P08H-3</strain>
    </source>
</reference>
<keyword evidence="2" id="KW-0677">Repeat</keyword>
<dbReference type="InterPro" id="IPR001611">
    <property type="entry name" value="Leu-rich_rpt"/>
</dbReference>
<dbReference type="InterPro" id="IPR055414">
    <property type="entry name" value="LRR_R13L4/SHOC2-like"/>
</dbReference>
<dbReference type="Pfam" id="PF23598">
    <property type="entry name" value="LRR_14"/>
    <property type="match status" value="2"/>
</dbReference>
<dbReference type="Gene3D" id="3.80.10.10">
    <property type="entry name" value="Ribonuclease Inhibitor"/>
    <property type="match status" value="3"/>
</dbReference>
<keyword evidence="5" id="KW-1185">Reference proteome</keyword>
<dbReference type="EMBL" id="JAODUP010000827">
    <property type="protein sequence ID" value="KAK2143594.1"/>
    <property type="molecule type" value="Genomic_DNA"/>
</dbReference>
<name>A0AAD9IZ72_9ANNE</name>
<dbReference type="AlphaFoldDB" id="A0AAD9IZ72"/>
<dbReference type="Pfam" id="PF12799">
    <property type="entry name" value="LRR_4"/>
    <property type="match status" value="1"/>
</dbReference>
<dbReference type="PROSITE" id="PS51450">
    <property type="entry name" value="LRR"/>
    <property type="match status" value="7"/>
</dbReference>
<feature type="domain" description="Disease resistance R13L4/SHOC-2-like LRR" evidence="3">
    <location>
        <begin position="95"/>
        <end position="180"/>
    </location>
</feature>
<proteinExistence type="predicted"/>
<dbReference type="SMART" id="SM00365">
    <property type="entry name" value="LRR_SD22"/>
    <property type="match status" value="9"/>
</dbReference>
<dbReference type="SUPFAM" id="SSF52058">
    <property type="entry name" value="L domain-like"/>
    <property type="match status" value="2"/>
</dbReference>
<dbReference type="Proteomes" id="UP001208570">
    <property type="component" value="Unassembled WGS sequence"/>
</dbReference>
<dbReference type="PANTHER" id="PTHR48051">
    <property type="match status" value="1"/>
</dbReference>
<accession>A0AAD9IZ72</accession>
<protein>
    <recommendedName>
        <fullName evidence="3">Disease resistance R13L4/SHOC-2-like LRR domain-containing protein</fullName>
    </recommendedName>
</protein>
<evidence type="ECO:0000256" key="2">
    <source>
        <dbReference type="ARBA" id="ARBA00022737"/>
    </source>
</evidence>
<dbReference type="PANTHER" id="PTHR48051:SF1">
    <property type="entry name" value="RAS SUPPRESSOR PROTEIN 1"/>
    <property type="match status" value="1"/>
</dbReference>
<gene>
    <name evidence="4" type="ORF">LSH36_827g00044</name>
</gene>
<comment type="caution">
    <text evidence="4">The sequence shown here is derived from an EMBL/GenBank/DDBJ whole genome shotgun (WGS) entry which is preliminary data.</text>
</comment>
<evidence type="ECO:0000313" key="5">
    <source>
        <dbReference type="Proteomes" id="UP001208570"/>
    </source>
</evidence>
<dbReference type="SMART" id="SM00369">
    <property type="entry name" value="LRR_TYP"/>
    <property type="match status" value="13"/>
</dbReference>
<keyword evidence="1" id="KW-0433">Leucine-rich repeat</keyword>